<evidence type="ECO:0000259" key="15">
    <source>
        <dbReference type="SMART" id="SM00642"/>
    </source>
</evidence>
<feature type="domain" description="Alpha-amylase C-terminal" evidence="14">
    <location>
        <begin position="430"/>
        <end position="514"/>
    </location>
</feature>
<dbReference type="PANTHER" id="PTHR43447">
    <property type="entry name" value="ALPHA-AMYLASE"/>
    <property type="match status" value="1"/>
</dbReference>
<evidence type="ECO:0000256" key="1">
    <source>
        <dbReference type="ARBA" id="ARBA00000548"/>
    </source>
</evidence>
<dbReference type="Gene3D" id="3.20.20.80">
    <property type="entry name" value="Glycosidases"/>
    <property type="match status" value="1"/>
</dbReference>
<evidence type="ECO:0000256" key="12">
    <source>
        <dbReference type="RuleBase" id="RU003615"/>
    </source>
</evidence>
<evidence type="ECO:0000313" key="16">
    <source>
        <dbReference type="EMBL" id="WAR16041.1"/>
    </source>
</evidence>
<keyword evidence="7 13" id="KW-0378">Hydrolase</keyword>
<keyword evidence="10 13" id="KW-0119">Carbohydrate metabolism</keyword>
<feature type="non-terminal residue" evidence="16">
    <location>
        <position position="1"/>
    </location>
</feature>
<protein>
    <recommendedName>
        <fullName evidence="5 13">Alpha-amylase</fullName>
        <ecNumber evidence="5 13">3.2.1.1</ecNumber>
    </recommendedName>
</protein>
<organism evidence="16 17">
    <name type="scientific">Mya arenaria</name>
    <name type="common">Soft-shell clam</name>
    <dbReference type="NCBI Taxonomy" id="6604"/>
    <lineage>
        <taxon>Eukaryota</taxon>
        <taxon>Metazoa</taxon>
        <taxon>Spiralia</taxon>
        <taxon>Lophotrochozoa</taxon>
        <taxon>Mollusca</taxon>
        <taxon>Bivalvia</taxon>
        <taxon>Autobranchia</taxon>
        <taxon>Heteroconchia</taxon>
        <taxon>Euheterodonta</taxon>
        <taxon>Imparidentia</taxon>
        <taxon>Neoheterodontei</taxon>
        <taxon>Myida</taxon>
        <taxon>Myoidea</taxon>
        <taxon>Myidae</taxon>
        <taxon>Mya</taxon>
    </lineage>
</organism>
<keyword evidence="11 13" id="KW-0326">Glycosidase</keyword>
<sequence>SVIVHLFEWKWTDIKLECDRFLGPKGYCGVQISPPNENAVITNTTFIFDWATRPWWERYQPVSYNLVTRSGDAQEFREMVETCNHAGVRIYVDAVINHMTANFSGVGTDGSSFDAHVCSYPTVPYTQVNCNGQDVCGTDDGVIHDYNNEKEARDCSLFGLVDLALGTDDVRRKIASYLNTLIDIGVAGFRIDAAKHMWPGDLSVLFSRLNDLKTEYFGTGKRSFIYQEIIEFKTSKAFSKQYVQTGRVTNFQYGMDMAEIFLRDNLNLSQFVPTLESYLPSEDSLVFISNHDNQRTNGSEAHISLIRVGKEIKMKRSSPAISFFDEKAYVLATGLMLAHPYGVPRVMSSYRWNRHFENGEDKNNWQGPPHNADMSTANVVINDDLSCAGDWKVLRVQSPEYSFSQVCEHRWTPIFKMVNFRNVVHGSPLQNWQSTTPNQMAFSRGNRGFFAIVSDNSILNEKLNTGLPVGTYCDVISGDYVNSACTGKTIHVDATGRAHVHINGNSATPMIAIH</sequence>
<keyword evidence="9" id="KW-0868">Chloride</keyword>
<dbReference type="EC" id="3.2.1.1" evidence="5 13"/>
<evidence type="ECO:0000256" key="2">
    <source>
        <dbReference type="ARBA" id="ARBA00001913"/>
    </source>
</evidence>
<dbReference type="InterPro" id="IPR006046">
    <property type="entry name" value="Alpha_amylase"/>
</dbReference>
<evidence type="ECO:0000256" key="6">
    <source>
        <dbReference type="ARBA" id="ARBA00022723"/>
    </source>
</evidence>
<feature type="domain" description="Glycosyl hydrolase family 13 catalytic" evidence="15">
    <location>
        <begin position="1"/>
        <end position="421"/>
    </location>
</feature>
<comment type="cofactor">
    <cofactor evidence="3">
        <name>chloride</name>
        <dbReference type="ChEBI" id="CHEBI:17996"/>
    </cofactor>
</comment>
<evidence type="ECO:0000256" key="9">
    <source>
        <dbReference type="ARBA" id="ARBA00023214"/>
    </source>
</evidence>
<evidence type="ECO:0000256" key="8">
    <source>
        <dbReference type="ARBA" id="ARBA00022837"/>
    </source>
</evidence>
<keyword evidence="17" id="KW-1185">Reference proteome</keyword>
<comment type="cofactor">
    <cofactor evidence="2">
        <name>Ca(2+)</name>
        <dbReference type="ChEBI" id="CHEBI:29108"/>
    </cofactor>
</comment>
<dbReference type="SUPFAM" id="SSF51445">
    <property type="entry name" value="(Trans)glycosidases"/>
    <property type="match status" value="1"/>
</dbReference>
<dbReference type="Pfam" id="PF02806">
    <property type="entry name" value="Alpha-amylase_C"/>
    <property type="match status" value="1"/>
</dbReference>
<dbReference type="SUPFAM" id="SSF51011">
    <property type="entry name" value="Glycosyl hydrolase domain"/>
    <property type="match status" value="1"/>
</dbReference>
<reference evidence="16" key="1">
    <citation type="submission" date="2022-11" db="EMBL/GenBank/DDBJ databases">
        <title>Centuries of genome instability and evolution in soft-shell clam transmissible cancer (bioRxiv).</title>
        <authorList>
            <person name="Hart S.F.M."/>
            <person name="Yonemitsu M.A."/>
            <person name="Giersch R.M."/>
            <person name="Beal B.F."/>
            <person name="Arriagada G."/>
            <person name="Davis B.W."/>
            <person name="Ostrander E.A."/>
            <person name="Goff S.P."/>
            <person name="Metzger M.J."/>
        </authorList>
    </citation>
    <scope>NUCLEOTIDE SEQUENCE</scope>
    <source>
        <strain evidence="16">MELC-2E11</strain>
        <tissue evidence="16">Siphon/mantle</tissue>
    </source>
</reference>
<keyword evidence="8" id="KW-0106">Calcium</keyword>
<dbReference type="CDD" id="cd11317">
    <property type="entry name" value="AmyAc_bac_euk_AmyA"/>
    <property type="match status" value="1"/>
</dbReference>
<dbReference type="EMBL" id="CP111021">
    <property type="protein sequence ID" value="WAR16041.1"/>
    <property type="molecule type" value="Genomic_DNA"/>
</dbReference>
<comment type="catalytic activity">
    <reaction evidence="1 13">
        <text>Endohydrolysis of (1-&gt;4)-alpha-D-glucosidic linkages in polysaccharides containing three or more (1-&gt;4)-alpha-linked D-glucose units.</text>
        <dbReference type="EC" id="3.2.1.1"/>
    </reaction>
</comment>
<evidence type="ECO:0000259" key="14">
    <source>
        <dbReference type="SMART" id="SM00632"/>
    </source>
</evidence>
<evidence type="ECO:0000256" key="13">
    <source>
        <dbReference type="RuleBase" id="RU361134"/>
    </source>
</evidence>
<evidence type="ECO:0000256" key="7">
    <source>
        <dbReference type="ARBA" id="ARBA00022801"/>
    </source>
</evidence>
<evidence type="ECO:0000256" key="10">
    <source>
        <dbReference type="ARBA" id="ARBA00023277"/>
    </source>
</evidence>
<evidence type="ECO:0000256" key="5">
    <source>
        <dbReference type="ARBA" id="ARBA00012595"/>
    </source>
</evidence>
<evidence type="ECO:0000256" key="4">
    <source>
        <dbReference type="ARBA" id="ARBA00008061"/>
    </source>
</evidence>
<dbReference type="InterPro" id="IPR006048">
    <property type="entry name" value="A-amylase/branching_C"/>
</dbReference>
<keyword evidence="6" id="KW-0479">Metal-binding</keyword>
<dbReference type="Pfam" id="PF00128">
    <property type="entry name" value="Alpha-amylase"/>
    <property type="match status" value="1"/>
</dbReference>
<feature type="non-terminal residue" evidence="16">
    <location>
        <position position="514"/>
    </location>
</feature>
<evidence type="ECO:0000313" key="17">
    <source>
        <dbReference type="Proteomes" id="UP001164746"/>
    </source>
</evidence>
<dbReference type="InterPro" id="IPR031319">
    <property type="entry name" value="A-amylase_C"/>
</dbReference>
<dbReference type="Gene3D" id="2.60.40.1180">
    <property type="entry name" value="Golgi alpha-mannosidase II"/>
    <property type="match status" value="1"/>
</dbReference>
<comment type="similarity">
    <text evidence="4 12">Belongs to the glycosyl hydrolase 13 family.</text>
</comment>
<accession>A0ABY7F5F4</accession>
<evidence type="ECO:0000256" key="3">
    <source>
        <dbReference type="ARBA" id="ARBA00001923"/>
    </source>
</evidence>
<gene>
    <name evidence="16" type="ORF">MAR_030635</name>
</gene>
<proteinExistence type="inferred from homology"/>
<dbReference type="SMART" id="SM00632">
    <property type="entry name" value="Aamy_C"/>
    <property type="match status" value="1"/>
</dbReference>
<dbReference type="InterPro" id="IPR013780">
    <property type="entry name" value="Glyco_hydro_b"/>
</dbReference>
<dbReference type="PRINTS" id="PR00110">
    <property type="entry name" value="ALPHAAMYLASE"/>
</dbReference>
<evidence type="ECO:0000256" key="11">
    <source>
        <dbReference type="ARBA" id="ARBA00023295"/>
    </source>
</evidence>
<dbReference type="InterPro" id="IPR006047">
    <property type="entry name" value="GH13_cat_dom"/>
</dbReference>
<dbReference type="Proteomes" id="UP001164746">
    <property type="component" value="Chromosome 10"/>
</dbReference>
<name>A0ABY7F5F4_MYAAR</name>
<dbReference type="SMART" id="SM00642">
    <property type="entry name" value="Aamy"/>
    <property type="match status" value="1"/>
</dbReference>
<dbReference type="InterPro" id="IPR017853">
    <property type="entry name" value="GH"/>
</dbReference>